<dbReference type="InterPro" id="IPR005031">
    <property type="entry name" value="COQ10_START"/>
</dbReference>
<gene>
    <name evidence="2" type="ORF">DVA86_06535</name>
</gene>
<dbReference type="InterPro" id="IPR023393">
    <property type="entry name" value="START-like_dom_sf"/>
</dbReference>
<dbReference type="Pfam" id="PF03364">
    <property type="entry name" value="Polyketide_cyc"/>
    <property type="match status" value="1"/>
</dbReference>
<dbReference type="EMBL" id="CP031320">
    <property type="protein sequence ID" value="AXK32355.1"/>
    <property type="molecule type" value="Genomic_DNA"/>
</dbReference>
<evidence type="ECO:0000259" key="1">
    <source>
        <dbReference type="Pfam" id="PF03364"/>
    </source>
</evidence>
<keyword evidence="3" id="KW-1185">Reference proteome</keyword>
<proteinExistence type="predicted"/>
<protein>
    <submittedName>
        <fullName evidence="2">Polyketide cyclase</fullName>
    </submittedName>
</protein>
<dbReference type="Proteomes" id="UP000254425">
    <property type="component" value="Chromosome"/>
</dbReference>
<dbReference type="Gene3D" id="3.30.530.20">
    <property type="match status" value="1"/>
</dbReference>
<evidence type="ECO:0000313" key="3">
    <source>
        <dbReference type="Proteomes" id="UP000254425"/>
    </source>
</evidence>
<dbReference type="AlphaFoldDB" id="A0A345XL39"/>
<dbReference type="SUPFAM" id="SSF55961">
    <property type="entry name" value="Bet v1-like"/>
    <property type="match status" value="1"/>
</dbReference>
<organism evidence="2 3">
    <name type="scientific">Streptomyces armeniacus</name>
    <dbReference type="NCBI Taxonomy" id="83291"/>
    <lineage>
        <taxon>Bacteria</taxon>
        <taxon>Bacillati</taxon>
        <taxon>Actinomycetota</taxon>
        <taxon>Actinomycetes</taxon>
        <taxon>Kitasatosporales</taxon>
        <taxon>Streptomycetaceae</taxon>
        <taxon>Streptomyces</taxon>
    </lineage>
</organism>
<dbReference type="KEGG" id="sarm:DVA86_06535"/>
<feature type="domain" description="Coenzyme Q-binding protein COQ10 START" evidence="1">
    <location>
        <begin position="24"/>
        <end position="147"/>
    </location>
</feature>
<reference evidence="2 3" key="1">
    <citation type="submission" date="2018-07" db="EMBL/GenBank/DDBJ databases">
        <title>Draft genome of the type strain Streptomyces armeniacus ATCC 15676.</title>
        <authorList>
            <person name="Labana P."/>
            <person name="Gosse J.T."/>
            <person name="Boddy C.N."/>
        </authorList>
    </citation>
    <scope>NUCLEOTIDE SEQUENCE [LARGE SCALE GENOMIC DNA]</scope>
    <source>
        <strain evidence="2 3">ATCC 15676</strain>
    </source>
</reference>
<accession>A0A345XL39</accession>
<name>A0A345XL39_9ACTN</name>
<sequence length="182" mass="20386">MRRHPGALVTKAWHQYRFHNVWLLPAPPSAVYAELARAADYPAWWPQVREVRAVDEGSGTARFRSYLPYDLEVTARAVRQDPEAGVLEIAMSGDLVGWARWTITSVSGMGGGRRVRGMRGGPYGAEGGGTRAEFDQWVEARKPLLRLFALPCRPLFTANHALMMRAGCRGLRKRLRRGLDEA</sequence>
<evidence type="ECO:0000313" key="2">
    <source>
        <dbReference type="EMBL" id="AXK32355.1"/>
    </source>
</evidence>